<feature type="transmembrane region" description="Helical" evidence="8">
    <location>
        <begin position="12"/>
        <end position="36"/>
    </location>
</feature>
<keyword evidence="7 8" id="KW-0472">Membrane</keyword>
<organism evidence="10 11">
    <name type="scientific">Rhizobium quercicola</name>
    <dbReference type="NCBI Taxonomy" id="2901226"/>
    <lineage>
        <taxon>Bacteria</taxon>
        <taxon>Pseudomonadati</taxon>
        <taxon>Pseudomonadota</taxon>
        <taxon>Alphaproteobacteria</taxon>
        <taxon>Hyphomicrobiales</taxon>
        <taxon>Rhizobiaceae</taxon>
        <taxon>Rhizobium/Agrobacterium group</taxon>
        <taxon>Rhizobium</taxon>
    </lineage>
</organism>
<keyword evidence="4" id="KW-1003">Cell membrane</keyword>
<dbReference type="InterPro" id="IPR000515">
    <property type="entry name" value="MetI-like"/>
</dbReference>
<dbReference type="GO" id="GO:0055085">
    <property type="term" value="P:transmembrane transport"/>
    <property type="evidence" value="ECO:0007669"/>
    <property type="project" value="InterPro"/>
</dbReference>
<dbReference type="InterPro" id="IPR051789">
    <property type="entry name" value="Bact_Polyamine_Transport"/>
</dbReference>
<feature type="transmembrane region" description="Helical" evidence="8">
    <location>
        <begin position="146"/>
        <end position="170"/>
    </location>
</feature>
<keyword evidence="5 8" id="KW-0812">Transmembrane</keyword>
<evidence type="ECO:0000256" key="6">
    <source>
        <dbReference type="ARBA" id="ARBA00022989"/>
    </source>
</evidence>
<dbReference type="CDD" id="cd06261">
    <property type="entry name" value="TM_PBP2"/>
    <property type="match status" value="1"/>
</dbReference>
<feature type="transmembrane region" description="Helical" evidence="8">
    <location>
        <begin position="103"/>
        <end position="126"/>
    </location>
</feature>
<evidence type="ECO:0000313" key="11">
    <source>
        <dbReference type="Proteomes" id="UP001139089"/>
    </source>
</evidence>
<dbReference type="PANTHER" id="PTHR43848:SF2">
    <property type="entry name" value="PUTRESCINE TRANSPORT SYSTEM PERMEASE PROTEIN POTI"/>
    <property type="match status" value="1"/>
</dbReference>
<dbReference type="Proteomes" id="UP001139089">
    <property type="component" value="Unassembled WGS sequence"/>
</dbReference>
<evidence type="ECO:0000256" key="3">
    <source>
        <dbReference type="ARBA" id="ARBA00022448"/>
    </source>
</evidence>
<dbReference type="AlphaFoldDB" id="A0A9X1T5N6"/>
<dbReference type="RefSeq" id="WP_231811639.1">
    <property type="nucleotide sequence ID" value="NZ_JAJOZR010000001.1"/>
</dbReference>
<accession>A0A9X1T5N6</accession>
<feature type="transmembrane region" description="Helical" evidence="8">
    <location>
        <begin position="72"/>
        <end position="91"/>
    </location>
</feature>
<evidence type="ECO:0000256" key="4">
    <source>
        <dbReference type="ARBA" id="ARBA00022475"/>
    </source>
</evidence>
<dbReference type="InterPro" id="IPR035906">
    <property type="entry name" value="MetI-like_sf"/>
</dbReference>
<sequence>MTVHEGLGNRIVLWVIAVLGLLVIYAPPLYLLAISFNPALQPGLPSLSALSLDWYMALPQEKALIGALQQSFLIAFVTAVLATFLSLLAALGYVELRLGRTTWFLAVLLPMFVPGVVQGLALSAVFTRLGVKASMITVISGHLLWAMPFAFIVILTSFAAVRQTALLAAADLGASRWRQFVDITLPLIRPGLVSAFIFSFLLSLNEFTRAFYLAGRQNTLPVVLFSKMNSGASPVIYAMSGAIFIVSVLTVAALALYNLLGKRRLS</sequence>
<evidence type="ECO:0000256" key="2">
    <source>
        <dbReference type="ARBA" id="ARBA00007069"/>
    </source>
</evidence>
<evidence type="ECO:0000256" key="1">
    <source>
        <dbReference type="ARBA" id="ARBA00004651"/>
    </source>
</evidence>
<feature type="domain" description="ABC transmembrane type-1" evidence="9">
    <location>
        <begin position="68"/>
        <end position="258"/>
    </location>
</feature>
<keyword evidence="3 8" id="KW-0813">Transport</keyword>
<dbReference type="GO" id="GO:0005886">
    <property type="term" value="C:plasma membrane"/>
    <property type="evidence" value="ECO:0007669"/>
    <property type="project" value="UniProtKB-SubCell"/>
</dbReference>
<name>A0A9X1T5N6_9HYPH</name>
<evidence type="ECO:0000256" key="7">
    <source>
        <dbReference type="ARBA" id="ARBA00023136"/>
    </source>
</evidence>
<keyword evidence="11" id="KW-1185">Reference proteome</keyword>
<dbReference type="EMBL" id="JAJOZR010000001">
    <property type="protein sequence ID" value="MCD7107923.1"/>
    <property type="molecule type" value="Genomic_DNA"/>
</dbReference>
<dbReference type="PANTHER" id="PTHR43848">
    <property type="entry name" value="PUTRESCINE TRANSPORT SYSTEM PERMEASE PROTEIN POTI"/>
    <property type="match status" value="1"/>
</dbReference>
<proteinExistence type="inferred from homology"/>
<comment type="similarity">
    <text evidence="2">Belongs to the binding-protein-dependent transport system permease family. CysTW subfamily.</text>
</comment>
<keyword evidence="6 8" id="KW-1133">Transmembrane helix</keyword>
<feature type="transmembrane region" description="Helical" evidence="8">
    <location>
        <begin position="235"/>
        <end position="260"/>
    </location>
</feature>
<dbReference type="PROSITE" id="PS50928">
    <property type="entry name" value="ABC_TM1"/>
    <property type="match status" value="1"/>
</dbReference>
<evidence type="ECO:0000259" key="9">
    <source>
        <dbReference type="PROSITE" id="PS50928"/>
    </source>
</evidence>
<comment type="caution">
    <text evidence="10">The sequence shown here is derived from an EMBL/GenBank/DDBJ whole genome shotgun (WGS) entry which is preliminary data.</text>
</comment>
<protein>
    <submittedName>
        <fullName evidence="10">ABC transporter permease</fullName>
    </submittedName>
</protein>
<comment type="subcellular location">
    <subcellularLocation>
        <location evidence="1 8">Cell membrane</location>
        <topology evidence="1 8">Multi-pass membrane protein</topology>
    </subcellularLocation>
</comment>
<gene>
    <name evidence="10" type="ORF">LRX75_02595</name>
</gene>
<dbReference type="Gene3D" id="1.10.3720.10">
    <property type="entry name" value="MetI-like"/>
    <property type="match status" value="1"/>
</dbReference>
<evidence type="ECO:0000256" key="8">
    <source>
        <dbReference type="RuleBase" id="RU363032"/>
    </source>
</evidence>
<reference evidence="10" key="1">
    <citation type="submission" date="2021-12" db="EMBL/GenBank/DDBJ databases">
        <authorList>
            <person name="Li Y."/>
        </authorList>
    </citation>
    <scope>NUCLEOTIDE SEQUENCE</scope>
    <source>
        <strain evidence="10">DKSPLA3</strain>
    </source>
</reference>
<feature type="transmembrane region" description="Helical" evidence="8">
    <location>
        <begin position="191"/>
        <end position="215"/>
    </location>
</feature>
<evidence type="ECO:0000256" key="5">
    <source>
        <dbReference type="ARBA" id="ARBA00022692"/>
    </source>
</evidence>
<evidence type="ECO:0000313" key="10">
    <source>
        <dbReference type="EMBL" id="MCD7107923.1"/>
    </source>
</evidence>
<dbReference type="Pfam" id="PF00528">
    <property type="entry name" value="BPD_transp_1"/>
    <property type="match status" value="1"/>
</dbReference>
<dbReference type="SUPFAM" id="SSF161098">
    <property type="entry name" value="MetI-like"/>
    <property type="match status" value="1"/>
</dbReference>